<keyword evidence="1 4" id="KW-0812">Transmembrane</keyword>
<sequence length="389" mass="42694">MKPTKSILPVIVFCQFFCTSLWFAGNAVLNDLIESYDLKTSVIGDLTSAVQFGFIIGTLAFAILTISDRFSPSKVFLVCAILGASFNLGITIEHNQLWSILTFRFLTGFCLAGIYPVGMKIAADYYEKGLGKSLGYLVGALVLGTALPHLLKDLSSVYPWKSVIISTSVLASIGGILMFSLVPDGPFRKASHHLNLSAFFSVFKNQSFRSAAFGYFGHMWELYAFWTFVPFILKTYNDIHTHFNTNIPLVSFFIIAAGGLSCILGGYISKKIGSKKVAFLSLLLSCICCLLSPFLFSLNHHLFLLVILFWGMVVVSDSPQFSTLVATNVATEIKGTALTIVNCIGFAITIFSIQLITNLQNEINPKHLYIVLSIGPILGLIALTRNKEK</sequence>
<protein>
    <submittedName>
        <fullName evidence="6">MFS transporter</fullName>
    </submittedName>
</protein>
<feature type="transmembrane region" description="Helical" evidence="4">
    <location>
        <begin position="302"/>
        <end position="325"/>
    </location>
</feature>
<organism evidence="6 7">
    <name type="scientific">Aestuariibaculum lutulentum</name>
    <dbReference type="NCBI Taxonomy" id="2920935"/>
    <lineage>
        <taxon>Bacteria</taxon>
        <taxon>Pseudomonadati</taxon>
        <taxon>Bacteroidota</taxon>
        <taxon>Flavobacteriia</taxon>
        <taxon>Flavobacteriales</taxon>
        <taxon>Flavobacteriaceae</taxon>
    </lineage>
</organism>
<feature type="transmembrane region" description="Helical" evidence="4">
    <location>
        <begin position="49"/>
        <end position="66"/>
    </location>
</feature>
<dbReference type="Gene3D" id="1.20.1250.20">
    <property type="entry name" value="MFS general substrate transporter like domains"/>
    <property type="match status" value="1"/>
</dbReference>
<reference evidence="6" key="1">
    <citation type="submission" date="2022-02" db="EMBL/GenBank/DDBJ databases">
        <title>Aestuariibaculum sp., a marine bacterium isolated from sediment in Guangxi.</title>
        <authorList>
            <person name="Ying J."/>
        </authorList>
    </citation>
    <scope>NUCLEOTIDE SEQUENCE</scope>
    <source>
        <strain evidence="6">L182</strain>
    </source>
</reference>
<gene>
    <name evidence="6" type="ORF">MKW35_08575</name>
</gene>
<dbReference type="PANTHER" id="PTHR23521">
    <property type="entry name" value="TRANSPORTER MFS SUPERFAMILY"/>
    <property type="match status" value="1"/>
</dbReference>
<accession>A0ABS9RI97</accession>
<feature type="transmembrane region" description="Helical" evidence="4">
    <location>
        <begin position="98"/>
        <end position="122"/>
    </location>
</feature>
<evidence type="ECO:0000256" key="3">
    <source>
        <dbReference type="ARBA" id="ARBA00023136"/>
    </source>
</evidence>
<name>A0ABS9RI97_9FLAO</name>
<feature type="transmembrane region" description="Helical" evidence="4">
    <location>
        <begin position="337"/>
        <end position="356"/>
    </location>
</feature>
<feature type="transmembrane region" description="Helical" evidence="4">
    <location>
        <begin position="368"/>
        <end position="384"/>
    </location>
</feature>
<evidence type="ECO:0000256" key="2">
    <source>
        <dbReference type="ARBA" id="ARBA00022989"/>
    </source>
</evidence>
<feature type="transmembrane region" description="Helical" evidence="4">
    <location>
        <begin position="213"/>
        <end position="233"/>
    </location>
</feature>
<keyword evidence="2 4" id="KW-1133">Transmembrane helix</keyword>
<keyword evidence="7" id="KW-1185">Reference proteome</keyword>
<keyword evidence="3 4" id="KW-0472">Membrane</keyword>
<evidence type="ECO:0000313" key="6">
    <source>
        <dbReference type="EMBL" id="MCH4552673.1"/>
    </source>
</evidence>
<dbReference type="PROSITE" id="PS50850">
    <property type="entry name" value="MFS"/>
    <property type="match status" value="1"/>
</dbReference>
<feature type="transmembrane region" description="Helical" evidence="4">
    <location>
        <begin position="163"/>
        <end position="182"/>
    </location>
</feature>
<feature type="transmembrane region" description="Helical" evidence="4">
    <location>
        <begin position="7"/>
        <end position="29"/>
    </location>
</feature>
<dbReference type="PANTHER" id="PTHR23521:SF3">
    <property type="entry name" value="MFS TRANSPORTER"/>
    <property type="match status" value="1"/>
</dbReference>
<dbReference type="InterPro" id="IPR036259">
    <property type="entry name" value="MFS_trans_sf"/>
</dbReference>
<dbReference type="InterPro" id="IPR011701">
    <property type="entry name" value="MFS"/>
</dbReference>
<evidence type="ECO:0000259" key="5">
    <source>
        <dbReference type="PROSITE" id="PS50850"/>
    </source>
</evidence>
<feature type="transmembrane region" description="Helical" evidence="4">
    <location>
        <begin position="277"/>
        <end position="296"/>
    </location>
</feature>
<dbReference type="EMBL" id="JAKVQD010000002">
    <property type="protein sequence ID" value="MCH4552673.1"/>
    <property type="molecule type" value="Genomic_DNA"/>
</dbReference>
<feature type="transmembrane region" description="Helical" evidence="4">
    <location>
        <begin position="75"/>
        <end position="92"/>
    </location>
</feature>
<comment type="caution">
    <text evidence="6">The sequence shown here is derived from an EMBL/GenBank/DDBJ whole genome shotgun (WGS) entry which is preliminary data.</text>
</comment>
<evidence type="ECO:0000256" key="4">
    <source>
        <dbReference type="SAM" id="Phobius"/>
    </source>
</evidence>
<dbReference type="Pfam" id="PF07690">
    <property type="entry name" value="MFS_1"/>
    <property type="match status" value="1"/>
</dbReference>
<feature type="transmembrane region" description="Helical" evidence="4">
    <location>
        <begin position="134"/>
        <end position="151"/>
    </location>
</feature>
<dbReference type="SUPFAM" id="SSF103473">
    <property type="entry name" value="MFS general substrate transporter"/>
    <property type="match status" value="1"/>
</dbReference>
<dbReference type="InterPro" id="IPR020846">
    <property type="entry name" value="MFS_dom"/>
</dbReference>
<proteinExistence type="predicted"/>
<feature type="transmembrane region" description="Helical" evidence="4">
    <location>
        <begin position="245"/>
        <end position="265"/>
    </location>
</feature>
<evidence type="ECO:0000313" key="7">
    <source>
        <dbReference type="Proteomes" id="UP001156141"/>
    </source>
</evidence>
<dbReference type="Proteomes" id="UP001156141">
    <property type="component" value="Unassembled WGS sequence"/>
</dbReference>
<feature type="domain" description="Major facilitator superfamily (MFS) profile" evidence="5">
    <location>
        <begin position="1"/>
        <end position="389"/>
    </location>
</feature>
<dbReference type="RefSeq" id="WP_240572999.1">
    <property type="nucleotide sequence ID" value="NZ_CP136709.1"/>
</dbReference>
<evidence type="ECO:0000256" key="1">
    <source>
        <dbReference type="ARBA" id="ARBA00022692"/>
    </source>
</evidence>